<dbReference type="AlphaFoldDB" id="A0A543J7W7"/>
<dbReference type="Proteomes" id="UP000316628">
    <property type="component" value="Unassembled WGS sequence"/>
</dbReference>
<evidence type="ECO:0000313" key="2">
    <source>
        <dbReference type="Proteomes" id="UP000316628"/>
    </source>
</evidence>
<evidence type="ECO:0000313" key="1">
    <source>
        <dbReference type="EMBL" id="TQM78923.1"/>
    </source>
</evidence>
<dbReference type="InterPro" id="IPR015057">
    <property type="entry name" value="Rv2632c-like"/>
</dbReference>
<keyword evidence="2" id="KW-1185">Reference proteome</keyword>
<accession>A0A543J7W7</accession>
<sequence length="89" mass="9787">MGETKQWSVDITIDEHDDKTRAKARLHARDDTHLVGVGTARLNPADTNIPEIGDELATARALSDLAHQLLDAATTDIEDVTHRPAHLTR</sequence>
<reference evidence="1 2" key="1">
    <citation type="submission" date="2019-06" db="EMBL/GenBank/DDBJ databases">
        <title>Sequencing the genomes of 1000 actinobacteria strains.</title>
        <authorList>
            <person name="Klenk H.-P."/>
        </authorList>
    </citation>
    <scope>NUCLEOTIDE SEQUENCE [LARGE SCALE GENOMIC DNA]</scope>
    <source>
        <strain evidence="1 2">DSM 45456</strain>
    </source>
</reference>
<dbReference type="EMBL" id="VFPP01000001">
    <property type="protein sequence ID" value="TQM78923.1"/>
    <property type="molecule type" value="Genomic_DNA"/>
</dbReference>
<gene>
    <name evidence="1" type="ORF">FHX81_1212</name>
</gene>
<dbReference type="Gene3D" id="3.30.160.240">
    <property type="entry name" value="Rv1738"/>
    <property type="match status" value="1"/>
</dbReference>
<name>A0A543J7W7_9PSEU</name>
<dbReference type="InterPro" id="IPR038070">
    <property type="entry name" value="Rv2632c-like_sf"/>
</dbReference>
<organism evidence="1 2">
    <name type="scientific">Saccharothrix saharensis</name>
    <dbReference type="NCBI Taxonomy" id="571190"/>
    <lineage>
        <taxon>Bacteria</taxon>
        <taxon>Bacillati</taxon>
        <taxon>Actinomycetota</taxon>
        <taxon>Actinomycetes</taxon>
        <taxon>Pseudonocardiales</taxon>
        <taxon>Pseudonocardiaceae</taxon>
        <taxon>Saccharothrix</taxon>
    </lineage>
</organism>
<dbReference type="OrthoDB" id="4828144at2"/>
<comment type="caution">
    <text evidence="1">The sequence shown here is derived from an EMBL/GenBank/DDBJ whole genome shotgun (WGS) entry which is preliminary data.</text>
</comment>
<protein>
    <submittedName>
        <fullName evidence="1">Uncharacterized protein DUF1876</fullName>
    </submittedName>
</protein>
<dbReference type="SUPFAM" id="SSF143212">
    <property type="entry name" value="Rv2632c-like"/>
    <property type="match status" value="1"/>
</dbReference>
<proteinExistence type="predicted"/>
<dbReference type="Pfam" id="PF08962">
    <property type="entry name" value="Rv2632c-like"/>
    <property type="match status" value="1"/>
</dbReference>
<dbReference type="RefSeq" id="WP_141975845.1">
    <property type="nucleotide sequence ID" value="NZ_VFPP01000001.1"/>
</dbReference>